<keyword evidence="5" id="KW-0464">Manganese</keyword>
<dbReference type="InterPro" id="IPR022616">
    <property type="entry name" value="Glyco_hydro_4_C"/>
</dbReference>
<comment type="similarity">
    <text evidence="1 7">Belongs to the glycosyl hydrolase 4 family.</text>
</comment>
<keyword evidence="2" id="KW-0479">Metal-binding</keyword>
<evidence type="ECO:0000256" key="8">
    <source>
        <dbReference type="SAM" id="MobiDB-lite"/>
    </source>
</evidence>
<accession>A0ABR8Z2M1</accession>
<dbReference type="SUPFAM" id="SSF51735">
    <property type="entry name" value="NAD(P)-binding Rossmann-fold domains"/>
    <property type="match status" value="1"/>
</dbReference>
<comment type="caution">
    <text evidence="10">The sequence shown here is derived from an EMBL/GenBank/DDBJ whole genome shotgun (WGS) entry which is preliminary data.</text>
</comment>
<evidence type="ECO:0000256" key="7">
    <source>
        <dbReference type="RuleBase" id="RU361152"/>
    </source>
</evidence>
<feature type="compositionally biased region" description="Basic and acidic residues" evidence="8">
    <location>
        <begin position="298"/>
        <end position="319"/>
    </location>
</feature>
<dbReference type="InterPro" id="IPR001088">
    <property type="entry name" value="Glyco_hydro_4"/>
</dbReference>
<dbReference type="Gene3D" id="3.40.50.720">
    <property type="entry name" value="NAD(P)-binding Rossmann-like Domain"/>
    <property type="match status" value="1"/>
</dbReference>
<protein>
    <submittedName>
        <fullName evidence="10">6-phospho-beta-glucosidase</fullName>
    </submittedName>
</protein>
<feature type="region of interest" description="Disordered" evidence="8">
    <location>
        <begin position="298"/>
        <end position="320"/>
    </location>
</feature>
<evidence type="ECO:0000313" key="10">
    <source>
        <dbReference type="EMBL" id="MBD8062176.1"/>
    </source>
</evidence>
<reference evidence="10 11" key="1">
    <citation type="submission" date="2020-08" db="EMBL/GenBank/DDBJ databases">
        <title>A Genomic Blueprint of the Chicken Gut Microbiome.</title>
        <authorList>
            <person name="Gilroy R."/>
            <person name="Ravi A."/>
            <person name="Getino M."/>
            <person name="Pursley I."/>
            <person name="Horton D.L."/>
            <person name="Alikhan N.-F."/>
            <person name="Baker D."/>
            <person name="Gharbi K."/>
            <person name="Hall N."/>
            <person name="Watson M."/>
            <person name="Adriaenssens E.M."/>
            <person name="Foster-Nyarko E."/>
            <person name="Jarju S."/>
            <person name="Secka A."/>
            <person name="Antonio M."/>
            <person name="Oren A."/>
            <person name="Chaudhuri R."/>
            <person name="La Ragione R.M."/>
            <person name="Hildebrand F."/>
            <person name="Pallen M.J."/>
        </authorList>
    </citation>
    <scope>NUCLEOTIDE SEQUENCE [LARGE SCALE GENOMIC DNA]</scope>
    <source>
        <strain evidence="10 11">Sa1BUA1</strain>
    </source>
</reference>
<evidence type="ECO:0000256" key="3">
    <source>
        <dbReference type="ARBA" id="ARBA00022801"/>
    </source>
</evidence>
<gene>
    <name evidence="10" type="ORF">H9624_07550</name>
</gene>
<dbReference type="EMBL" id="JACSPO010000003">
    <property type="protein sequence ID" value="MBD8062176.1"/>
    <property type="molecule type" value="Genomic_DNA"/>
</dbReference>
<dbReference type="InterPro" id="IPR036291">
    <property type="entry name" value="NAD(P)-bd_dom_sf"/>
</dbReference>
<dbReference type="Pfam" id="PF11975">
    <property type="entry name" value="Glyco_hydro_4C"/>
    <property type="match status" value="1"/>
</dbReference>
<evidence type="ECO:0000313" key="11">
    <source>
        <dbReference type="Proteomes" id="UP000661894"/>
    </source>
</evidence>
<dbReference type="Gene3D" id="3.90.110.10">
    <property type="entry name" value="Lactate dehydrogenase/glycoside hydrolase, family 4, C-terminal"/>
    <property type="match status" value="1"/>
</dbReference>
<evidence type="ECO:0000259" key="9">
    <source>
        <dbReference type="Pfam" id="PF11975"/>
    </source>
</evidence>
<evidence type="ECO:0000256" key="5">
    <source>
        <dbReference type="ARBA" id="ARBA00023211"/>
    </source>
</evidence>
<dbReference type="PANTHER" id="PTHR32092:SF5">
    <property type="entry name" value="6-PHOSPHO-BETA-GLUCOSIDASE"/>
    <property type="match status" value="1"/>
</dbReference>
<keyword evidence="6 7" id="KW-0326">Glycosidase</keyword>
<proteinExistence type="inferred from homology"/>
<dbReference type="PRINTS" id="PR00732">
    <property type="entry name" value="GLHYDRLASE4"/>
</dbReference>
<keyword evidence="3 7" id="KW-0378">Hydrolase</keyword>
<evidence type="ECO:0000256" key="1">
    <source>
        <dbReference type="ARBA" id="ARBA00010141"/>
    </source>
</evidence>
<evidence type="ECO:0000256" key="4">
    <source>
        <dbReference type="ARBA" id="ARBA00023027"/>
    </source>
</evidence>
<name>A0ABR8Z2M1_9MICO</name>
<evidence type="ECO:0000256" key="6">
    <source>
        <dbReference type="ARBA" id="ARBA00023295"/>
    </source>
</evidence>
<organism evidence="10 11">
    <name type="scientific">Oceanitalea stevensii</name>
    <dbReference type="NCBI Taxonomy" id="2763072"/>
    <lineage>
        <taxon>Bacteria</taxon>
        <taxon>Bacillati</taxon>
        <taxon>Actinomycetota</taxon>
        <taxon>Actinomycetes</taxon>
        <taxon>Micrococcales</taxon>
        <taxon>Bogoriellaceae</taxon>
        <taxon>Georgenia</taxon>
    </lineage>
</organism>
<dbReference type="Pfam" id="PF02056">
    <property type="entry name" value="Glyco_hydro_4"/>
    <property type="match status" value="1"/>
</dbReference>
<dbReference type="InterPro" id="IPR015955">
    <property type="entry name" value="Lactate_DH/Glyco_Ohase_4_C"/>
</dbReference>
<sequence length="453" mass="49505">MKLTVIGGGGFRVPQIFQALSAGDARLRVDELWLYDVSAERLDVVGSVLAQLAPSLARPPRVHTTTTLADALTGADFVFSAIRIGGTAGRIVDERTALRLGVLGQETVGPGGLAYALRTVPHALGLAQEIATHAPDAWTINFTNPAGILTEAMRRVLGDRVVSICDTPIGLMRRAARVFGQDPRRVDFDYVGLNHLGWLRTLMVDGRDVLPELLASDERLDHMEEARLFGFDWVRAIGAIPNEYLFYYYRHREAMERITGGEPTRGEYLDAQQSAFYREAAAAPDRALEIWDATRHDRESSYMNESRPEEERHGRRAEDVEGGGYQEVALDLMTGLATGEAATMILGVGNDSLGEGRLLVPQLDAAAVLEVPCTVERGAVRPHAVAPLDGEMAGLITTVKASEQLVLRALDEGSRELAWRAFANHPLVDSTEVARQLVEDYCAAMPDVAARLR</sequence>
<comment type="cofactor">
    <cofactor evidence="7">
        <name>NAD(+)</name>
        <dbReference type="ChEBI" id="CHEBI:57540"/>
    </cofactor>
    <text evidence="7">Binds 1 NAD(+) per subunit.</text>
</comment>
<dbReference type="SUPFAM" id="SSF56327">
    <property type="entry name" value="LDH C-terminal domain-like"/>
    <property type="match status" value="1"/>
</dbReference>
<keyword evidence="4 7" id="KW-0520">NAD</keyword>
<dbReference type="Proteomes" id="UP000661894">
    <property type="component" value="Unassembled WGS sequence"/>
</dbReference>
<dbReference type="RefSeq" id="WP_251839298.1">
    <property type="nucleotide sequence ID" value="NZ_JACSPO010000003.1"/>
</dbReference>
<evidence type="ECO:0000256" key="2">
    <source>
        <dbReference type="ARBA" id="ARBA00022723"/>
    </source>
</evidence>
<dbReference type="PANTHER" id="PTHR32092">
    <property type="entry name" value="6-PHOSPHO-BETA-GLUCOSIDASE-RELATED"/>
    <property type="match status" value="1"/>
</dbReference>
<feature type="domain" description="Glycosyl hydrolase family 4 C-terminal" evidence="9">
    <location>
        <begin position="190"/>
        <end position="428"/>
    </location>
</feature>
<keyword evidence="11" id="KW-1185">Reference proteome</keyword>